<dbReference type="AlphaFoldDB" id="A0A255XVE8"/>
<keyword evidence="2" id="KW-0812">Transmembrane</keyword>
<accession>A0A255XVE8</accession>
<sequence>MTDPSKDTLGALLRNAAPPTPDTSALEARIIATAERIVPMRAPLPRRPWLLPAAALAASLLLGLMTGYALTPGTEAPGSLPLLAALTPGHAELLSGWFGYL</sequence>
<evidence type="ECO:0000256" key="1">
    <source>
        <dbReference type="SAM" id="MobiDB-lite"/>
    </source>
</evidence>
<gene>
    <name evidence="3" type="ORF">CHR90_04815</name>
</gene>
<protein>
    <submittedName>
        <fullName evidence="3">Uncharacterized protein</fullName>
    </submittedName>
</protein>
<comment type="caution">
    <text evidence="3">The sequence shown here is derived from an EMBL/GenBank/DDBJ whole genome shotgun (WGS) entry which is preliminary data.</text>
</comment>
<evidence type="ECO:0000256" key="2">
    <source>
        <dbReference type="SAM" id="Phobius"/>
    </source>
</evidence>
<proteinExistence type="predicted"/>
<keyword evidence="2" id="KW-0472">Membrane</keyword>
<reference evidence="3 4" key="1">
    <citation type="submission" date="2017-07" db="EMBL/GenBank/DDBJ databases">
        <title>Elstera cyanobacteriorum sp. nov., a novel bacterium isolated from cyanobacterial aggregates in a eutrophic lake.</title>
        <authorList>
            <person name="Cai H."/>
        </authorList>
    </citation>
    <scope>NUCLEOTIDE SEQUENCE [LARGE SCALE GENOMIC DNA]</scope>
    <source>
        <strain evidence="3 4">TH019</strain>
    </source>
</reference>
<name>A0A255XVE8_9PROT</name>
<dbReference type="EMBL" id="NOXS01000028">
    <property type="protein sequence ID" value="OYQ20395.1"/>
    <property type="molecule type" value="Genomic_DNA"/>
</dbReference>
<keyword evidence="4" id="KW-1185">Reference proteome</keyword>
<feature type="region of interest" description="Disordered" evidence="1">
    <location>
        <begin position="1"/>
        <end position="22"/>
    </location>
</feature>
<feature type="transmembrane region" description="Helical" evidence="2">
    <location>
        <begin position="49"/>
        <end position="70"/>
    </location>
</feature>
<dbReference type="RefSeq" id="WP_094407858.1">
    <property type="nucleotide sequence ID" value="NZ_BMJZ01000008.1"/>
</dbReference>
<dbReference type="Proteomes" id="UP000216361">
    <property type="component" value="Unassembled WGS sequence"/>
</dbReference>
<keyword evidence="2" id="KW-1133">Transmembrane helix</keyword>
<evidence type="ECO:0000313" key="3">
    <source>
        <dbReference type="EMBL" id="OYQ20395.1"/>
    </source>
</evidence>
<organism evidence="3 4">
    <name type="scientific">Elstera cyanobacteriorum</name>
    <dbReference type="NCBI Taxonomy" id="2022747"/>
    <lineage>
        <taxon>Bacteria</taxon>
        <taxon>Pseudomonadati</taxon>
        <taxon>Pseudomonadota</taxon>
        <taxon>Alphaproteobacteria</taxon>
        <taxon>Rhodospirillales</taxon>
        <taxon>Rhodospirillaceae</taxon>
        <taxon>Elstera</taxon>
    </lineage>
</organism>
<evidence type="ECO:0000313" key="4">
    <source>
        <dbReference type="Proteomes" id="UP000216361"/>
    </source>
</evidence>